<protein>
    <submittedName>
        <fullName evidence="2">Transaldolase</fullName>
    </submittedName>
</protein>
<reference evidence="2" key="1">
    <citation type="submission" date="2021-07" db="EMBL/GenBank/DDBJ databases">
        <authorList>
            <person name="Catto M.A."/>
            <person name="Jacobson A."/>
            <person name="Kennedy G."/>
            <person name="Labadie P."/>
            <person name="Hunt B.G."/>
            <person name="Srinivasan R."/>
        </authorList>
    </citation>
    <scope>NUCLEOTIDE SEQUENCE</scope>
    <source>
        <strain evidence="2">PL_HMW_Pooled</strain>
        <tissue evidence="2">Head</tissue>
    </source>
</reference>
<sequence length="217" mass="22815">MSDPPCLRLHPAFSPARQWGSQPLGPALGLHGRPPRPAARTRRSSAGRLPGLGLQGARLRAGSVAPCLVSGLGAGVARAAPIAPPKRRSRSLDGLLDEPELALESGHELGASPSTAAGATATPSALLARPNWPDDLALSDSESRLDVYEASPSPERHTDKSESGGAEVDVEDAPPTGLLRETSSCPVKDSAEDTESSDRKRNFMDRCMNKMLSLMKK</sequence>
<evidence type="ECO:0000256" key="1">
    <source>
        <dbReference type="SAM" id="MobiDB-lite"/>
    </source>
</evidence>
<comment type="caution">
    <text evidence="2">The sequence shown here is derived from an EMBL/GenBank/DDBJ whole genome shotgun (WGS) entry which is preliminary data.</text>
</comment>
<evidence type="ECO:0000313" key="2">
    <source>
        <dbReference type="EMBL" id="KAK3914269.1"/>
    </source>
</evidence>
<dbReference type="EMBL" id="JAHWGI010000366">
    <property type="protein sequence ID" value="KAK3914269.1"/>
    <property type="molecule type" value="Genomic_DNA"/>
</dbReference>
<feature type="region of interest" description="Disordered" evidence="1">
    <location>
        <begin position="13"/>
        <end position="53"/>
    </location>
</feature>
<feature type="compositionally biased region" description="Low complexity" evidence="1">
    <location>
        <begin position="109"/>
        <end position="128"/>
    </location>
</feature>
<accession>A0AAE1LD23</accession>
<evidence type="ECO:0000313" key="3">
    <source>
        <dbReference type="Proteomes" id="UP001219518"/>
    </source>
</evidence>
<gene>
    <name evidence="2" type="ORF">KUF71_023682</name>
</gene>
<feature type="region of interest" description="Disordered" evidence="1">
    <location>
        <begin position="78"/>
        <end position="204"/>
    </location>
</feature>
<dbReference type="Proteomes" id="UP001219518">
    <property type="component" value="Unassembled WGS sequence"/>
</dbReference>
<reference evidence="2" key="2">
    <citation type="journal article" date="2023" name="BMC Genomics">
        <title>Pest status, molecular evolution, and epigenetic factors derived from the genome assembly of Frankliniella fusca, a thysanopteran phytovirus vector.</title>
        <authorList>
            <person name="Catto M.A."/>
            <person name="Labadie P.E."/>
            <person name="Jacobson A.L."/>
            <person name="Kennedy G.G."/>
            <person name="Srinivasan R."/>
            <person name="Hunt B.G."/>
        </authorList>
    </citation>
    <scope>NUCLEOTIDE SEQUENCE</scope>
    <source>
        <strain evidence="2">PL_HMW_Pooled</strain>
    </source>
</reference>
<dbReference type="AlphaFoldDB" id="A0AAE1LD23"/>
<organism evidence="2 3">
    <name type="scientific">Frankliniella fusca</name>
    <dbReference type="NCBI Taxonomy" id="407009"/>
    <lineage>
        <taxon>Eukaryota</taxon>
        <taxon>Metazoa</taxon>
        <taxon>Ecdysozoa</taxon>
        <taxon>Arthropoda</taxon>
        <taxon>Hexapoda</taxon>
        <taxon>Insecta</taxon>
        <taxon>Pterygota</taxon>
        <taxon>Neoptera</taxon>
        <taxon>Paraneoptera</taxon>
        <taxon>Thysanoptera</taxon>
        <taxon>Terebrantia</taxon>
        <taxon>Thripoidea</taxon>
        <taxon>Thripidae</taxon>
        <taxon>Frankliniella</taxon>
    </lineage>
</organism>
<name>A0AAE1LD23_9NEOP</name>
<proteinExistence type="predicted"/>
<keyword evidence="3" id="KW-1185">Reference proteome</keyword>